<dbReference type="Gene3D" id="3.30.1120.70">
    <property type="match status" value="1"/>
</dbReference>
<dbReference type="InterPro" id="IPR006427">
    <property type="entry name" value="Portal_HK97"/>
</dbReference>
<proteinExistence type="predicted"/>
<gene>
    <name evidence="1" type="ORF">H4F98_07490</name>
</gene>
<accession>A0A7W3TLA4</accession>
<dbReference type="AlphaFoldDB" id="A0A7W3TLA4"/>
<dbReference type="Pfam" id="PF04860">
    <property type="entry name" value="Phage_portal"/>
    <property type="match status" value="1"/>
</dbReference>
<evidence type="ECO:0000313" key="2">
    <source>
        <dbReference type="Proteomes" id="UP000523196"/>
    </source>
</evidence>
<comment type="caution">
    <text evidence="1">The sequence shown here is derived from an EMBL/GenBank/DDBJ whole genome shotgun (WGS) entry which is preliminary data.</text>
</comment>
<name>A0A7W3TLA4_9GAMM</name>
<reference evidence="1 2" key="1">
    <citation type="submission" date="2020-08" db="EMBL/GenBank/DDBJ databases">
        <authorList>
            <person name="Xu S."/>
            <person name="Li A."/>
        </authorList>
    </citation>
    <scope>NUCLEOTIDE SEQUENCE [LARGE SCALE GENOMIC DNA]</scope>
    <source>
        <strain evidence="1 2">119BY6-57</strain>
    </source>
</reference>
<dbReference type="EMBL" id="JACHTF010000006">
    <property type="protein sequence ID" value="MBB1060417.1"/>
    <property type="molecule type" value="Genomic_DNA"/>
</dbReference>
<dbReference type="NCBIfam" id="TIGR01537">
    <property type="entry name" value="portal_HK97"/>
    <property type="match status" value="1"/>
</dbReference>
<organism evidence="1 2">
    <name type="scientific">Marilutibacter spongiae</name>
    <dbReference type="NCBI Taxonomy" id="2025720"/>
    <lineage>
        <taxon>Bacteria</taxon>
        <taxon>Pseudomonadati</taxon>
        <taxon>Pseudomonadota</taxon>
        <taxon>Gammaproteobacteria</taxon>
        <taxon>Lysobacterales</taxon>
        <taxon>Lysobacteraceae</taxon>
        <taxon>Marilutibacter</taxon>
    </lineage>
</organism>
<dbReference type="RefSeq" id="WP_182686358.1">
    <property type="nucleotide sequence ID" value="NZ_JACHTF010000006.1"/>
</dbReference>
<evidence type="ECO:0000313" key="1">
    <source>
        <dbReference type="EMBL" id="MBB1060417.1"/>
    </source>
</evidence>
<sequence length="407" mass="45597">MNWFGFRFTDYSQWAAFYGREAATGERVTAERAMQLAAVYPCVRLISQRIATLPLNLYRMTETGRQFERKHPLNRLLRMKPNARMIAPVFWEAVYSSILLQRGAYLEPKRQGAGGMSSIEFLHPCRIARHGDKYKYTERDGTTREIGADKVCYIPAFTTDGENGRSVIEHGIEVMGLAMAADKAAGNTFRRGLMPTTYFKFPKILNPTQRNDARELIENRISGAVNAGKPAILEAEMDVGTIGINPNDAQLLESRNVSAEEICSLFGVPPTMIGRGDKASSWASSSENLNLWFLAYTLMPWMKRVETAIWDAFLTPAEQVDLYAEYNFEGLLRGDSAARQAFYASALQNGWLSRNDVRRLENLPPIPGGDIYTVQSNLVPIEQLGNQDAGASVRSALMNWLKQEEAA</sequence>
<dbReference type="Gene3D" id="1.20.1270.210">
    <property type="match status" value="1"/>
</dbReference>
<dbReference type="InterPro" id="IPR006944">
    <property type="entry name" value="Phage/GTA_portal"/>
</dbReference>
<dbReference type="Gene3D" id="3.40.140.120">
    <property type="match status" value="1"/>
</dbReference>
<dbReference type="Proteomes" id="UP000523196">
    <property type="component" value="Unassembled WGS sequence"/>
</dbReference>
<protein>
    <submittedName>
        <fullName evidence="1">Phage portal protein</fullName>
    </submittedName>
</protein>
<keyword evidence="2" id="KW-1185">Reference proteome</keyword>